<comment type="caution">
    <text evidence="1">The sequence shown here is derived from an EMBL/GenBank/DDBJ whole genome shotgun (WGS) entry which is preliminary data.</text>
</comment>
<reference evidence="1" key="1">
    <citation type="journal article" date="2023" name="Mol. Phylogenet. Evol.">
        <title>Genome-scale phylogeny and comparative genomics of the fungal order Sordariales.</title>
        <authorList>
            <person name="Hensen N."/>
            <person name="Bonometti L."/>
            <person name="Westerberg I."/>
            <person name="Brannstrom I.O."/>
            <person name="Guillou S."/>
            <person name="Cros-Aarteil S."/>
            <person name="Calhoun S."/>
            <person name="Haridas S."/>
            <person name="Kuo A."/>
            <person name="Mondo S."/>
            <person name="Pangilinan J."/>
            <person name="Riley R."/>
            <person name="LaButti K."/>
            <person name="Andreopoulos B."/>
            <person name="Lipzen A."/>
            <person name="Chen C."/>
            <person name="Yan M."/>
            <person name="Daum C."/>
            <person name="Ng V."/>
            <person name="Clum A."/>
            <person name="Steindorff A."/>
            <person name="Ohm R.A."/>
            <person name="Martin F."/>
            <person name="Silar P."/>
            <person name="Natvig D.O."/>
            <person name="Lalanne C."/>
            <person name="Gautier V."/>
            <person name="Ament-Velasquez S.L."/>
            <person name="Kruys A."/>
            <person name="Hutchinson M.I."/>
            <person name="Powell A.J."/>
            <person name="Barry K."/>
            <person name="Miller A.N."/>
            <person name="Grigoriev I.V."/>
            <person name="Debuchy R."/>
            <person name="Gladieux P."/>
            <person name="Hiltunen Thoren M."/>
            <person name="Johannesson H."/>
        </authorList>
    </citation>
    <scope>NUCLEOTIDE SEQUENCE</scope>
    <source>
        <strain evidence="1">CBS 990.96</strain>
    </source>
</reference>
<gene>
    <name evidence="1" type="ORF">QBC38DRAFT_455663</name>
</gene>
<reference evidence="1" key="2">
    <citation type="submission" date="2023-05" db="EMBL/GenBank/DDBJ databases">
        <authorList>
            <consortium name="Lawrence Berkeley National Laboratory"/>
            <person name="Steindorff A."/>
            <person name="Hensen N."/>
            <person name="Bonometti L."/>
            <person name="Westerberg I."/>
            <person name="Brannstrom I.O."/>
            <person name="Guillou S."/>
            <person name="Cros-Aarteil S."/>
            <person name="Calhoun S."/>
            <person name="Haridas S."/>
            <person name="Kuo A."/>
            <person name="Mondo S."/>
            <person name="Pangilinan J."/>
            <person name="Riley R."/>
            <person name="Labutti K."/>
            <person name="Andreopoulos B."/>
            <person name="Lipzen A."/>
            <person name="Chen C."/>
            <person name="Yanf M."/>
            <person name="Daum C."/>
            <person name="Ng V."/>
            <person name="Clum A."/>
            <person name="Ohm R."/>
            <person name="Martin F."/>
            <person name="Silar P."/>
            <person name="Natvig D."/>
            <person name="Lalanne C."/>
            <person name="Gautier V."/>
            <person name="Ament-Velasquez S.L."/>
            <person name="Kruys A."/>
            <person name="Hutchinson M.I."/>
            <person name="Powell A.J."/>
            <person name="Barry K."/>
            <person name="Miller A.N."/>
            <person name="Grigoriev I.V."/>
            <person name="Debuchy R."/>
            <person name="Gladieux P."/>
            <person name="Thoren M.H."/>
            <person name="Johannesson H."/>
        </authorList>
    </citation>
    <scope>NUCLEOTIDE SEQUENCE</scope>
    <source>
        <strain evidence="1">CBS 990.96</strain>
    </source>
</reference>
<dbReference type="Proteomes" id="UP001301958">
    <property type="component" value="Unassembled WGS sequence"/>
</dbReference>
<dbReference type="AlphaFoldDB" id="A0AAN7GYD6"/>
<evidence type="ECO:0000313" key="1">
    <source>
        <dbReference type="EMBL" id="KAK4227028.1"/>
    </source>
</evidence>
<dbReference type="EMBL" id="MU865337">
    <property type="protein sequence ID" value="KAK4227028.1"/>
    <property type="molecule type" value="Genomic_DNA"/>
</dbReference>
<name>A0AAN7GYD6_9PEZI</name>
<evidence type="ECO:0000313" key="2">
    <source>
        <dbReference type="Proteomes" id="UP001301958"/>
    </source>
</evidence>
<organism evidence="1 2">
    <name type="scientific">Podospora fimiseda</name>
    <dbReference type="NCBI Taxonomy" id="252190"/>
    <lineage>
        <taxon>Eukaryota</taxon>
        <taxon>Fungi</taxon>
        <taxon>Dikarya</taxon>
        <taxon>Ascomycota</taxon>
        <taxon>Pezizomycotina</taxon>
        <taxon>Sordariomycetes</taxon>
        <taxon>Sordariomycetidae</taxon>
        <taxon>Sordariales</taxon>
        <taxon>Podosporaceae</taxon>
        <taxon>Podospora</taxon>
    </lineage>
</organism>
<accession>A0AAN7GYD6</accession>
<sequence length="162" mass="18257">MDDAQREAARELSSGLGGSPLYFSYAQGQIKSLDLSLVEYPNFIQKRSNLLPEAGGTALNQINDFDGVRENLKVCMEQYNIWGPEDNKALEYEYGKYYNQMAYALLWENKPDEAVAYAERAYKFVDKGASNTALARIHQADYSHILFQQGSQAQALSILVKL</sequence>
<proteinExistence type="predicted"/>
<keyword evidence="2" id="KW-1185">Reference proteome</keyword>
<protein>
    <submittedName>
        <fullName evidence="1">Uncharacterized protein</fullName>
    </submittedName>
</protein>